<dbReference type="InterPro" id="IPR002109">
    <property type="entry name" value="Glutaredoxin"/>
</dbReference>
<sequence length="181" mass="19953">MDSLSTKPKPVSVISAIMRSRRMRAVFFLVGCLLFSYVLLVRISSPSLDLDAEDRLMDESSSPLSGGANKEDPYTALEKRIQNLIDTNHVMVFSKSYCPYSAAAKRLLGSYTSDFKVLEVDLESKAGEIKTILTKITKGHSTFPSIFFDGESIGGQDNLLALDTKHDLKPRLESLGVAMVQ</sequence>
<proteinExistence type="predicted"/>
<dbReference type="OrthoDB" id="423313at2759"/>
<gene>
    <name evidence="2" type="ORF">EMPS_03922</name>
</gene>
<dbReference type="Proteomes" id="UP000827284">
    <property type="component" value="Unassembled WGS sequence"/>
</dbReference>
<dbReference type="Gene3D" id="3.40.30.10">
    <property type="entry name" value="Glutaredoxin"/>
    <property type="match status" value="1"/>
</dbReference>
<dbReference type="PRINTS" id="PR00160">
    <property type="entry name" value="GLUTAREDOXIN"/>
</dbReference>
<dbReference type="InterPro" id="IPR036249">
    <property type="entry name" value="Thioredoxin-like_sf"/>
</dbReference>
<dbReference type="AlphaFoldDB" id="A0A9P3LV20"/>
<protein>
    <submittedName>
        <fullName evidence="2">Glutaredoxin 3</fullName>
    </submittedName>
</protein>
<evidence type="ECO:0000313" key="3">
    <source>
        <dbReference type="Proteomes" id="UP000827284"/>
    </source>
</evidence>
<dbReference type="PANTHER" id="PTHR45694">
    <property type="entry name" value="GLUTAREDOXIN 2"/>
    <property type="match status" value="1"/>
</dbReference>
<organism evidence="2 3">
    <name type="scientific">Entomortierella parvispora</name>
    <dbReference type="NCBI Taxonomy" id="205924"/>
    <lineage>
        <taxon>Eukaryota</taxon>
        <taxon>Fungi</taxon>
        <taxon>Fungi incertae sedis</taxon>
        <taxon>Mucoromycota</taxon>
        <taxon>Mortierellomycotina</taxon>
        <taxon>Mortierellomycetes</taxon>
        <taxon>Mortierellales</taxon>
        <taxon>Mortierellaceae</taxon>
        <taxon>Entomortierella</taxon>
    </lineage>
</organism>
<dbReference type="GO" id="GO:0034599">
    <property type="term" value="P:cellular response to oxidative stress"/>
    <property type="evidence" value="ECO:0007669"/>
    <property type="project" value="TreeGrafter"/>
</dbReference>
<dbReference type="PROSITE" id="PS51354">
    <property type="entry name" value="GLUTAREDOXIN_2"/>
    <property type="match status" value="1"/>
</dbReference>
<dbReference type="EMBL" id="BQFW01000005">
    <property type="protein sequence ID" value="GJJ71572.1"/>
    <property type="molecule type" value="Genomic_DNA"/>
</dbReference>
<reference evidence="2" key="1">
    <citation type="submission" date="2021-11" db="EMBL/GenBank/DDBJ databases">
        <authorList>
            <person name="Herlambang A."/>
            <person name="Guo Y."/>
            <person name="Takashima Y."/>
            <person name="Nishizawa T."/>
        </authorList>
    </citation>
    <scope>NUCLEOTIDE SEQUENCE</scope>
    <source>
        <strain evidence="2">E1425</strain>
    </source>
</reference>
<dbReference type="Pfam" id="PF00462">
    <property type="entry name" value="Glutaredoxin"/>
    <property type="match status" value="1"/>
</dbReference>
<dbReference type="GO" id="GO:0015038">
    <property type="term" value="F:glutathione disulfide oxidoreductase activity"/>
    <property type="evidence" value="ECO:0007669"/>
    <property type="project" value="TreeGrafter"/>
</dbReference>
<dbReference type="InterPro" id="IPR014025">
    <property type="entry name" value="Glutaredoxin_subgr"/>
</dbReference>
<dbReference type="SUPFAM" id="SSF52833">
    <property type="entry name" value="Thioredoxin-like"/>
    <property type="match status" value="1"/>
</dbReference>
<evidence type="ECO:0000259" key="1">
    <source>
        <dbReference type="Pfam" id="PF00462"/>
    </source>
</evidence>
<feature type="domain" description="Glutaredoxin" evidence="1">
    <location>
        <begin position="90"/>
        <end position="153"/>
    </location>
</feature>
<accession>A0A9P3LV20</accession>
<evidence type="ECO:0000313" key="2">
    <source>
        <dbReference type="EMBL" id="GJJ71572.1"/>
    </source>
</evidence>
<dbReference type="GO" id="GO:0005737">
    <property type="term" value="C:cytoplasm"/>
    <property type="evidence" value="ECO:0007669"/>
    <property type="project" value="TreeGrafter"/>
</dbReference>
<reference evidence="2" key="2">
    <citation type="journal article" date="2022" name="Microbiol. Resour. Announc.">
        <title>Whole-Genome Sequence of Entomortierella parvispora E1425, a Mucoromycotan Fungus Associated with Burkholderiaceae-Related Endosymbiotic Bacteria.</title>
        <authorList>
            <person name="Herlambang A."/>
            <person name="Guo Y."/>
            <person name="Takashima Y."/>
            <person name="Narisawa K."/>
            <person name="Ohta H."/>
            <person name="Nishizawa T."/>
        </authorList>
    </citation>
    <scope>NUCLEOTIDE SEQUENCE</scope>
    <source>
        <strain evidence="2">E1425</strain>
    </source>
</reference>
<name>A0A9P3LV20_9FUNG</name>
<comment type="caution">
    <text evidence="2">The sequence shown here is derived from an EMBL/GenBank/DDBJ whole genome shotgun (WGS) entry which is preliminary data.</text>
</comment>
<keyword evidence="3" id="KW-1185">Reference proteome</keyword>
<dbReference type="PANTHER" id="PTHR45694:SF18">
    <property type="entry name" value="GLUTAREDOXIN-1-RELATED"/>
    <property type="match status" value="1"/>
</dbReference>